<dbReference type="EMBL" id="CALOZG010000001">
    <property type="protein sequence ID" value="CAH3862749.1"/>
    <property type="molecule type" value="Genomic_DNA"/>
</dbReference>
<comment type="caution">
    <text evidence="2">The sequence shown here is derived from an EMBL/GenBank/DDBJ whole genome shotgun (WGS) entry which is preliminary data.</text>
</comment>
<evidence type="ECO:0000256" key="1">
    <source>
        <dbReference type="SAM" id="SignalP"/>
    </source>
</evidence>
<sequence>MKTVFIICLFVYIVCGNEEDFRIIDSIIQEKPCASLGGICTVAADCPKGHLAEKPDLCPAQRKQGVECCHGLSLKELRCEKHGGICMKQSDYCNPQLVFEAVDCPSDRKCCILV</sequence>
<evidence type="ECO:0008006" key="4">
    <source>
        <dbReference type="Google" id="ProtNLM"/>
    </source>
</evidence>
<keyword evidence="3" id="KW-1185">Reference proteome</keyword>
<organism evidence="2 3">
    <name type="scientific">Pieris brassicae</name>
    <name type="common">White butterfly</name>
    <name type="synonym">Large white butterfly</name>
    <dbReference type="NCBI Taxonomy" id="7116"/>
    <lineage>
        <taxon>Eukaryota</taxon>
        <taxon>Metazoa</taxon>
        <taxon>Ecdysozoa</taxon>
        <taxon>Arthropoda</taxon>
        <taxon>Hexapoda</taxon>
        <taxon>Insecta</taxon>
        <taxon>Pterygota</taxon>
        <taxon>Neoptera</taxon>
        <taxon>Endopterygota</taxon>
        <taxon>Lepidoptera</taxon>
        <taxon>Glossata</taxon>
        <taxon>Ditrysia</taxon>
        <taxon>Papilionoidea</taxon>
        <taxon>Pieridae</taxon>
        <taxon>Pierinae</taxon>
        <taxon>Pieris</taxon>
    </lineage>
</organism>
<feature type="signal peptide" evidence="1">
    <location>
        <begin position="1"/>
        <end position="16"/>
    </location>
</feature>
<reference evidence="2" key="1">
    <citation type="submission" date="2022-05" db="EMBL/GenBank/DDBJ databases">
        <authorList>
            <person name="Okamura Y."/>
        </authorList>
    </citation>
    <scope>NUCLEOTIDE SEQUENCE</scope>
</reference>
<dbReference type="Proteomes" id="UP001152562">
    <property type="component" value="Unassembled WGS sequence"/>
</dbReference>
<evidence type="ECO:0000313" key="2">
    <source>
        <dbReference type="EMBL" id="CAH3862749.1"/>
    </source>
</evidence>
<evidence type="ECO:0000313" key="3">
    <source>
        <dbReference type="Proteomes" id="UP001152562"/>
    </source>
</evidence>
<name>A0A9P0WWJ4_PIEBR</name>
<accession>A0A9P0WWJ4</accession>
<dbReference type="OrthoDB" id="6332063at2759"/>
<dbReference type="AlphaFoldDB" id="A0A9P0WWJ4"/>
<keyword evidence="1" id="KW-0732">Signal</keyword>
<gene>
    <name evidence="2" type="ORF">PIBRA_LOCUS475</name>
</gene>
<protein>
    <recommendedName>
        <fullName evidence="4">Carboxypeptidase inhibitor</fullName>
    </recommendedName>
</protein>
<proteinExistence type="predicted"/>
<feature type="chain" id="PRO_5040184609" description="Carboxypeptidase inhibitor" evidence="1">
    <location>
        <begin position="17"/>
        <end position="114"/>
    </location>
</feature>